<evidence type="ECO:0000256" key="8">
    <source>
        <dbReference type="ARBA" id="ARBA00022833"/>
    </source>
</evidence>
<sequence>MAHALRLAARGLGNVWPNPAVGCVIAKQGLVVGRGWTQPGGRPHAEVRALAQAGTLAQGAVAYVTLEPCAHHGHTPPCAEALIAAGVARVVTALTDPDPRVSGRGHAMLRAAGIAVTEGVLTDQARHANAGFLKRVTRGLPFVTLKLAASLDGRTATATGESRWITGGEARRKVHALRLAHDAVMVGSGTALADDPDLTVRNMGAVRQPVRIVLDRALRHSPDSRLGRTARDNPVWMLHGASAPGAARAAWEATGATLIETAEAAGRLDLNAALSALAARGLTRIFSEGGGTLAGALVRAGLVDELALFSGGVLIGDEGHPALGALGLAALADAPRPRLREVQALGPDSLTLWSF</sequence>
<organism evidence="14 15">
    <name type="scientific">Tabrizicola soli</name>
    <dbReference type="NCBI Taxonomy" id="2185115"/>
    <lineage>
        <taxon>Bacteria</taxon>
        <taxon>Pseudomonadati</taxon>
        <taxon>Pseudomonadota</taxon>
        <taxon>Alphaproteobacteria</taxon>
        <taxon>Rhodobacterales</taxon>
        <taxon>Paracoccaceae</taxon>
        <taxon>Tabrizicola</taxon>
    </lineage>
</organism>
<dbReference type="PANTHER" id="PTHR38011">
    <property type="entry name" value="DIHYDROFOLATE REDUCTASE FAMILY PROTEIN (AFU_ORTHOLOGUE AFUA_8G06820)"/>
    <property type="match status" value="1"/>
</dbReference>
<evidence type="ECO:0000256" key="3">
    <source>
        <dbReference type="ARBA" id="ARBA00004910"/>
    </source>
</evidence>
<comment type="similarity">
    <text evidence="4 12">In the N-terminal section; belongs to the cytidine and deoxycytidylate deaminase family.</text>
</comment>
<dbReference type="InterPro" id="IPR011549">
    <property type="entry name" value="RibD_C"/>
</dbReference>
<evidence type="ECO:0000256" key="9">
    <source>
        <dbReference type="ARBA" id="ARBA00022857"/>
    </source>
</evidence>
<evidence type="ECO:0000259" key="13">
    <source>
        <dbReference type="PROSITE" id="PS51747"/>
    </source>
</evidence>
<comment type="pathway">
    <text evidence="3 12">Cofactor biosynthesis; riboflavin biosynthesis; 5-amino-6-(D-ribitylamino)uracil from GTP: step 3/4.</text>
</comment>
<dbReference type="RefSeq" id="WP_197642260.1">
    <property type="nucleotide sequence ID" value="NZ_JAEACP010000003.1"/>
</dbReference>
<protein>
    <recommendedName>
        <fullName evidence="12">Riboflavin biosynthesis protein RibD</fullName>
    </recommendedName>
    <domain>
        <recommendedName>
            <fullName evidence="12">Diaminohydroxyphosphoribosylaminopyrimidine deaminase</fullName>
            <shortName evidence="12">DRAP deaminase</shortName>
            <ecNumber evidence="12">3.5.4.26</ecNumber>
        </recommendedName>
        <alternativeName>
            <fullName evidence="12">Riboflavin-specific deaminase</fullName>
        </alternativeName>
    </domain>
    <domain>
        <recommendedName>
            <fullName evidence="12">5-amino-6-(5-phosphoribosylamino)uracil reductase</fullName>
            <ecNumber evidence="12">1.1.1.193</ecNumber>
        </recommendedName>
        <alternativeName>
            <fullName evidence="12">HTP reductase</fullName>
        </alternativeName>
    </domain>
</protein>
<comment type="similarity">
    <text evidence="5 12">In the C-terminal section; belongs to the HTP reductase family.</text>
</comment>
<dbReference type="Gene3D" id="3.40.430.10">
    <property type="entry name" value="Dihydrofolate Reductase, subunit A"/>
    <property type="match status" value="1"/>
</dbReference>
<evidence type="ECO:0000313" key="15">
    <source>
        <dbReference type="Proteomes" id="UP001595445"/>
    </source>
</evidence>
<dbReference type="InterPro" id="IPR016192">
    <property type="entry name" value="APOBEC/CMP_deaminase_Zn-bd"/>
</dbReference>
<keyword evidence="6 12" id="KW-0686">Riboflavin biosynthesis</keyword>
<keyword evidence="9 12" id="KW-0521">NADP</keyword>
<evidence type="ECO:0000256" key="10">
    <source>
        <dbReference type="ARBA" id="ARBA00023002"/>
    </source>
</evidence>
<dbReference type="InterPro" id="IPR004794">
    <property type="entry name" value="Eubact_RibD"/>
</dbReference>
<dbReference type="EC" id="3.5.4.26" evidence="12"/>
<dbReference type="InterPro" id="IPR016193">
    <property type="entry name" value="Cytidine_deaminase-like"/>
</dbReference>
<dbReference type="GO" id="GO:0008835">
    <property type="term" value="F:diaminohydroxyphosphoribosylaminopyrimidine deaminase activity"/>
    <property type="evidence" value="ECO:0007669"/>
    <property type="project" value="UniProtKB-EC"/>
</dbReference>
<evidence type="ECO:0000256" key="11">
    <source>
        <dbReference type="ARBA" id="ARBA00023268"/>
    </source>
</evidence>
<dbReference type="EC" id="1.1.1.193" evidence="12"/>
<keyword evidence="12 14" id="KW-0378">Hydrolase</keyword>
<name>A0ABV7DX97_9RHOB</name>
<evidence type="ECO:0000256" key="4">
    <source>
        <dbReference type="ARBA" id="ARBA00005259"/>
    </source>
</evidence>
<dbReference type="PANTHER" id="PTHR38011:SF7">
    <property type="entry name" value="2,5-DIAMINO-6-RIBOSYLAMINO-4(3H)-PYRIMIDINONE 5'-PHOSPHATE REDUCTASE"/>
    <property type="match status" value="1"/>
</dbReference>
<proteinExistence type="inferred from homology"/>
<evidence type="ECO:0000256" key="6">
    <source>
        <dbReference type="ARBA" id="ARBA00022619"/>
    </source>
</evidence>
<keyword evidence="11" id="KW-0511">Multifunctional enzyme</keyword>
<gene>
    <name evidence="14" type="primary">ribD</name>
    <name evidence="14" type="ORF">ACFOD6_17120</name>
</gene>
<dbReference type="InterPro" id="IPR002125">
    <property type="entry name" value="CMP_dCMP_dom"/>
</dbReference>
<comment type="caution">
    <text evidence="14">The sequence shown here is derived from an EMBL/GenBank/DDBJ whole genome shotgun (WGS) entry which is preliminary data.</text>
</comment>
<reference evidence="15" key="1">
    <citation type="journal article" date="2019" name="Int. J. Syst. Evol. Microbiol.">
        <title>The Global Catalogue of Microorganisms (GCM) 10K type strain sequencing project: providing services to taxonomists for standard genome sequencing and annotation.</title>
        <authorList>
            <consortium name="The Broad Institute Genomics Platform"/>
            <consortium name="The Broad Institute Genome Sequencing Center for Infectious Disease"/>
            <person name="Wu L."/>
            <person name="Ma J."/>
        </authorList>
    </citation>
    <scope>NUCLEOTIDE SEQUENCE [LARGE SCALE GENOMIC DNA]</scope>
    <source>
        <strain evidence="15">KCTC 62102</strain>
    </source>
</reference>
<dbReference type="PROSITE" id="PS51747">
    <property type="entry name" value="CYT_DCMP_DEAMINASES_2"/>
    <property type="match status" value="1"/>
</dbReference>
<dbReference type="Pfam" id="PF01872">
    <property type="entry name" value="RibD_C"/>
    <property type="match status" value="1"/>
</dbReference>
<keyword evidence="8 12" id="KW-0862">Zinc</keyword>
<dbReference type="NCBIfam" id="TIGR00326">
    <property type="entry name" value="eubact_ribD"/>
    <property type="match status" value="1"/>
</dbReference>
<dbReference type="SUPFAM" id="SSF53597">
    <property type="entry name" value="Dihydrofolate reductase-like"/>
    <property type="match status" value="1"/>
</dbReference>
<dbReference type="Proteomes" id="UP001595445">
    <property type="component" value="Unassembled WGS sequence"/>
</dbReference>
<dbReference type="InterPro" id="IPR050765">
    <property type="entry name" value="Riboflavin_Biosynth_HTPR"/>
</dbReference>
<dbReference type="InterPro" id="IPR002734">
    <property type="entry name" value="RibDG_C"/>
</dbReference>
<comment type="catalytic activity">
    <reaction evidence="12">
        <text>2,5-diamino-6-hydroxy-4-(5-phosphoribosylamino)-pyrimidine + H2O + H(+) = 5-amino-6-(5-phospho-D-ribosylamino)uracil + NH4(+)</text>
        <dbReference type="Rhea" id="RHEA:21868"/>
        <dbReference type="ChEBI" id="CHEBI:15377"/>
        <dbReference type="ChEBI" id="CHEBI:15378"/>
        <dbReference type="ChEBI" id="CHEBI:28938"/>
        <dbReference type="ChEBI" id="CHEBI:58453"/>
        <dbReference type="ChEBI" id="CHEBI:58614"/>
        <dbReference type="EC" id="3.5.4.26"/>
    </reaction>
</comment>
<evidence type="ECO:0000256" key="1">
    <source>
        <dbReference type="ARBA" id="ARBA00002151"/>
    </source>
</evidence>
<dbReference type="Pfam" id="PF00383">
    <property type="entry name" value="dCMP_cyt_deam_1"/>
    <property type="match status" value="1"/>
</dbReference>
<keyword evidence="10 12" id="KW-0560">Oxidoreductase</keyword>
<dbReference type="EMBL" id="JBHRSM010000026">
    <property type="protein sequence ID" value="MFC3087772.1"/>
    <property type="molecule type" value="Genomic_DNA"/>
</dbReference>
<dbReference type="InterPro" id="IPR024072">
    <property type="entry name" value="DHFR-like_dom_sf"/>
</dbReference>
<dbReference type="GO" id="GO:0008703">
    <property type="term" value="F:5-amino-6-(5-phosphoribosylamino)uracil reductase activity"/>
    <property type="evidence" value="ECO:0007669"/>
    <property type="project" value="UniProtKB-EC"/>
</dbReference>
<evidence type="ECO:0000256" key="5">
    <source>
        <dbReference type="ARBA" id="ARBA00007417"/>
    </source>
</evidence>
<dbReference type="PIRSF" id="PIRSF006769">
    <property type="entry name" value="RibD"/>
    <property type="match status" value="1"/>
</dbReference>
<evidence type="ECO:0000313" key="14">
    <source>
        <dbReference type="EMBL" id="MFC3087772.1"/>
    </source>
</evidence>
<comment type="function">
    <text evidence="1 12">Converts 2,5-diamino-6-(ribosylamino)-4(3h)-pyrimidinone 5'-phosphate into 5-amino-6-(ribosylamino)-2,4(1h,3h)-pyrimidinedione 5'-phosphate.</text>
</comment>
<comment type="cofactor">
    <cofactor evidence="12">
        <name>Zn(2+)</name>
        <dbReference type="ChEBI" id="CHEBI:29105"/>
    </cofactor>
    <text evidence="12">Binds 1 zinc ion.</text>
</comment>
<comment type="pathway">
    <text evidence="2 12">Cofactor biosynthesis; riboflavin biosynthesis; 5-amino-6-(D-ribitylamino)uracil from GTP: step 2/4.</text>
</comment>
<dbReference type="NCBIfam" id="TIGR00227">
    <property type="entry name" value="ribD_Cterm"/>
    <property type="match status" value="1"/>
</dbReference>
<comment type="catalytic activity">
    <reaction evidence="12">
        <text>5-amino-6-(5-phospho-D-ribitylamino)uracil + NADP(+) = 5-amino-6-(5-phospho-D-ribosylamino)uracil + NADPH + H(+)</text>
        <dbReference type="Rhea" id="RHEA:17845"/>
        <dbReference type="ChEBI" id="CHEBI:15378"/>
        <dbReference type="ChEBI" id="CHEBI:57783"/>
        <dbReference type="ChEBI" id="CHEBI:58349"/>
        <dbReference type="ChEBI" id="CHEBI:58421"/>
        <dbReference type="ChEBI" id="CHEBI:58453"/>
        <dbReference type="EC" id="1.1.1.193"/>
    </reaction>
</comment>
<keyword evidence="15" id="KW-1185">Reference proteome</keyword>
<evidence type="ECO:0000256" key="2">
    <source>
        <dbReference type="ARBA" id="ARBA00004882"/>
    </source>
</evidence>
<accession>A0ABV7DX97</accession>
<keyword evidence="7 12" id="KW-0479">Metal-binding</keyword>
<dbReference type="SUPFAM" id="SSF53927">
    <property type="entry name" value="Cytidine deaminase-like"/>
    <property type="match status" value="1"/>
</dbReference>
<feature type="domain" description="CMP/dCMP-type deaminase" evidence="13">
    <location>
        <begin position="1"/>
        <end position="116"/>
    </location>
</feature>
<dbReference type="CDD" id="cd01284">
    <property type="entry name" value="Riboflavin_deaminase-reductase"/>
    <property type="match status" value="1"/>
</dbReference>
<evidence type="ECO:0000256" key="7">
    <source>
        <dbReference type="ARBA" id="ARBA00022723"/>
    </source>
</evidence>
<dbReference type="Gene3D" id="3.40.140.10">
    <property type="entry name" value="Cytidine Deaminase, domain 2"/>
    <property type="match status" value="1"/>
</dbReference>
<dbReference type="PROSITE" id="PS00903">
    <property type="entry name" value="CYT_DCMP_DEAMINASES_1"/>
    <property type="match status" value="1"/>
</dbReference>
<evidence type="ECO:0000256" key="12">
    <source>
        <dbReference type="PIRNR" id="PIRNR006769"/>
    </source>
</evidence>